<dbReference type="InterPro" id="IPR029787">
    <property type="entry name" value="Nucleotide_cyclase"/>
</dbReference>
<dbReference type="FunFam" id="3.30.70.270:FF:000001">
    <property type="entry name" value="Diguanylate cyclase domain protein"/>
    <property type="match status" value="1"/>
</dbReference>
<feature type="transmembrane region" description="Helical" evidence="5">
    <location>
        <begin position="6"/>
        <end position="27"/>
    </location>
</feature>
<dbReference type="Pfam" id="PF00990">
    <property type="entry name" value="GGDEF"/>
    <property type="match status" value="1"/>
</dbReference>
<dbReference type="RefSeq" id="WP_115290914.1">
    <property type="nucleotide sequence ID" value="NZ_UGUU01000001.1"/>
</dbReference>
<reference evidence="7 8" key="1">
    <citation type="submission" date="2018-06" db="EMBL/GenBank/DDBJ databases">
        <authorList>
            <consortium name="Pathogen Informatics"/>
            <person name="Doyle S."/>
        </authorList>
    </citation>
    <scope>NUCLEOTIDE SEQUENCE [LARGE SCALE GENOMIC DNA]</scope>
    <source>
        <strain evidence="7 8">NCTC10899</strain>
    </source>
</reference>
<proteinExistence type="predicted"/>
<dbReference type="SMART" id="SM00267">
    <property type="entry name" value="GGDEF"/>
    <property type="match status" value="1"/>
</dbReference>
<accession>A0A379IRQ6</accession>
<keyword evidence="5" id="KW-0472">Membrane</keyword>
<evidence type="ECO:0000256" key="4">
    <source>
        <dbReference type="ARBA" id="ARBA00034247"/>
    </source>
</evidence>
<comment type="cofactor">
    <cofactor evidence="1">
        <name>Mg(2+)</name>
        <dbReference type="ChEBI" id="CHEBI:18420"/>
    </cofactor>
</comment>
<evidence type="ECO:0000256" key="1">
    <source>
        <dbReference type="ARBA" id="ARBA00001946"/>
    </source>
</evidence>
<evidence type="ECO:0000313" key="7">
    <source>
        <dbReference type="EMBL" id="SUD38969.1"/>
    </source>
</evidence>
<dbReference type="GO" id="GO:0043709">
    <property type="term" value="P:cell adhesion involved in single-species biofilm formation"/>
    <property type="evidence" value="ECO:0007669"/>
    <property type="project" value="TreeGrafter"/>
</dbReference>
<feature type="domain" description="GGDEF" evidence="6">
    <location>
        <begin position="252"/>
        <end position="380"/>
    </location>
</feature>
<dbReference type="Proteomes" id="UP000254260">
    <property type="component" value="Unassembled WGS sequence"/>
</dbReference>
<comment type="catalytic activity">
    <reaction evidence="4">
        <text>2 GTP = 3',3'-c-di-GMP + 2 diphosphate</text>
        <dbReference type="Rhea" id="RHEA:24898"/>
        <dbReference type="ChEBI" id="CHEBI:33019"/>
        <dbReference type="ChEBI" id="CHEBI:37565"/>
        <dbReference type="ChEBI" id="CHEBI:58805"/>
        <dbReference type="EC" id="2.7.7.65"/>
    </reaction>
</comment>
<dbReference type="PROSITE" id="PS50887">
    <property type="entry name" value="GGDEF"/>
    <property type="match status" value="1"/>
</dbReference>
<feature type="transmembrane region" description="Helical" evidence="5">
    <location>
        <begin position="153"/>
        <end position="172"/>
    </location>
</feature>
<gene>
    <name evidence="7" type="primary">ycdT_3</name>
    <name evidence="7" type="ORF">NCTC10899_01772</name>
</gene>
<keyword evidence="5" id="KW-0812">Transmembrane</keyword>
<comment type="subcellular location">
    <subcellularLocation>
        <location evidence="2">Cell inner membrane</location>
    </subcellularLocation>
</comment>
<dbReference type="GO" id="GO:1902201">
    <property type="term" value="P:negative regulation of bacterial-type flagellum-dependent cell motility"/>
    <property type="evidence" value="ECO:0007669"/>
    <property type="project" value="TreeGrafter"/>
</dbReference>
<dbReference type="Gene3D" id="3.30.70.270">
    <property type="match status" value="1"/>
</dbReference>
<dbReference type="NCBIfam" id="TIGR00254">
    <property type="entry name" value="GGDEF"/>
    <property type="match status" value="1"/>
</dbReference>
<feature type="transmembrane region" description="Helical" evidence="5">
    <location>
        <begin position="98"/>
        <end position="117"/>
    </location>
</feature>
<evidence type="ECO:0000256" key="5">
    <source>
        <dbReference type="SAM" id="Phobius"/>
    </source>
</evidence>
<dbReference type="EMBL" id="UGUU01000001">
    <property type="protein sequence ID" value="SUD38969.1"/>
    <property type="molecule type" value="Genomic_DNA"/>
</dbReference>
<feature type="transmembrane region" description="Helical" evidence="5">
    <location>
        <begin position="123"/>
        <end position="141"/>
    </location>
</feature>
<organism evidence="7 8">
    <name type="scientific">Ectopseudomonas mendocina</name>
    <name type="common">Pseudomonas mendocina</name>
    <dbReference type="NCBI Taxonomy" id="300"/>
    <lineage>
        <taxon>Bacteria</taxon>
        <taxon>Pseudomonadati</taxon>
        <taxon>Pseudomonadota</taxon>
        <taxon>Gammaproteobacteria</taxon>
        <taxon>Pseudomonadales</taxon>
        <taxon>Pseudomonadaceae</taxon>
        <taxon>Ectopseudomonas</taxon>
    </lineage>
</organism>
<dbReference type="OrthoDB" id="9812260at2"/>
<dbReference type="InterPro" id="IPR050469">
    <property type="entry name" value="Diguanylate_Cyclase"/>
</dbReference>
<dbReference type="PANTHER" id="PTHR45138:SF9">
    <property type="entry name" value="DIGUANYLATE CYCLASE DGCM-RELATED"/>
    <property type="match status" value="1"/>
</dbReference>
<evidence type="ECO:0000313" key="8">
    <source>
        <dbReference type="Proteomes" id="UP000254260"/>
    </source>
</evidence>
<feature type="transmembrane region" description="Helical" evidence="5">
    <location>
        <begin position="187"/>
        <end position="210"/>
    </location>
</feature>
<dbReference type="CDD" id="cd01949">
    <property type="entry name" value="GGDEF"/>
    <property type="match status" value="1"/>
</dbReference>
<dbReference type="AlphaFoldDB" id="A0A379IRQ6"/>
<dbReference type="EC" id="2.7.7.65" evidence="3"/>
<sequence>MLMLQLHLPTLLVASTAVISLCGVLLIFSWSQGRQQRALLWTGAMMLLAALGLVLNALRGGSFDWVPIVLGNIVLLLCIAMTWSVMRVFCGRAPSYPWVCAGAACWALLCLWPTFYASLAARVAVHTLIASLYLLAALVELWRARLRLEVSVVPMAVLVSLHLIFLLARMFLGPGMTGYGDIQSNPLFTLVLIESMLYAVGIAFMLLSMVKERAEKQFRQAAYSDELTGVGNRRAFFEAGERLLSLCQRQRRPVALLSFDLDHFKAINDELGHQEGDRVLKAFASGVAQSLRRSDVFGRIGGEEFACLIDGNATDALALAERIRVGFSALAPKGREQSVSIGLVAVEWGTYDLQYLLNLADKALYQAKRDGRNRVEIYQSDAGGSVGGAEVG</sequence>
<keyword evidence="7" id="KW-0808">Transferase</keyword>
<dbReference type="PANTHER" id="PTHR45138">
    <property type="entry name" value="REGULATORY COMPONENTS OF SENSORY TRANSDUCTION SYSTEM"/>
    <property type="match status" value="1"/>
</dbReference>
<protein>
    <recommendedName>
        <fullName evidence="3">diguanylate cyclase</fullName>
        <ecNumber evidence="3">2.7.7.65</ecNumber>
    </recommendedName>
</protein>
<dbReference type="GO" id="GO:0005886">
    <property type="term" value="C:plasma membrane"/>
    <property type="evidence" value="ECO:0007669"/>
    <property type="project" value="UniProtKB-SubCell"/>
</dbReference>
<dbReference type="InterPro" id="IPR000160">
    <property type="entry name" value="GGDEF_dom"/>
</dbReference>
<name>A0A379IRQ6_ECTME</name>
<dbReference type="InterPro" id="IPR043128">
    <property type="entry name" value="Rev_trsase/Diguanyl_cyclase"/>
</dbReference>
<evidence type="ECO:0000256" key="2">
    <source>
        <dbReference type="ARBA" id="ARBA00004533"/>
    </source>
</evidence>
<feature type="transmembrane region" description="Helical" evidence="5">
    <location>
        <begin position="65"/>
        <end position="86"/>
    </location>
</feature>
<keyword evidence="7" id="KW-0548">Nucleotidyltransferase</keyword>
<evidence type="ECO:0000259" key="6">
    <source>
        <dbReference type="PROSITE" id="PS50887"/>
    </source>
</evidence>
<feature type="transmembrane region" description="Helical" evidence="5">
    <location>
        <begin position="39"/>
        <end position="59"/>
    </location>
</feature>
<evidence type="ECO:0000256" key="3">
    <source>
        <dbReference type="ARBA" id="ARBA00012528"/>
    </source>
</evidence>
<dbReference type="SUPFAM" id="SSF55073">
    <property type="entry name" value="Nucleotide cyclase"/>
    <property type="match status" value="1"/>
</dbReference>
<dbReference type="GO" id="GO:0052621">
    <property type="term" value="F:diguanylate cyclase activity"/>
    <property type="evidence" value="ECO:0007669"/>
    <property type="project" value="UniProtKB-EC"/>
</dbReference>
<keyword evidence="5" id="KW-1133">Transmembrane helix</keyword>